<accession>A0AAD5R1T0</accession>
<sequence>MLTEFILPAIGHNGFENEDLCYGCSPFEDIVNFQSKRGARTGTGRDVLRKNKTEGPEVGVEEFEEAKVAAHTPISESTFASITQPAITPSSVRGHNRSQRSHETYAFNTTS</sequence>
<gene>
    <name evidence="2" type="ORF">KIN20_028921</name>
</gene>
<comment type="caution">
    <text evidence="2">The sequence shown here is derived from an EMBL/GenBank/DDBJ whole genome shotgun (WGS) entry which is preliminary data.</text>
</comment>
<organism evidence="2 3">
    <name type="scientific">Parelaphostrongylus tenuis</name>
    <name type="common">Meningeal worm</name>
    <dbReference type="NCBI Taxonomy" id="148309"/>
    <lineage>
        <taxon>Eukaryota</taxon>
        <taxon>Metazoa</taxon>
        <taxon>Ecdysozoa</taxon>
        <taxon>Nematoda</taxon>
        <taxon>Chromadorea</taxon>
        <taxon>Rhabditida</taxon>
        <taxon>Rhabditina</taxon>
        <taxon>Rhabditomorpha</taxon>
        <taxon>Strongyloidea</taxon>
        <taxon>Metastrongylidae</taxon>
        <taxon>Parelaphostrongylus</taxon>
    </lineage>
</organism>
<evidence type="ECO:0000313" key="3">
    <source>
        <dbReference type="Proteomes" id="UP001196413"/>
    </source>
</evidence>
<evidence type="ECO:0000256" key="1">
    <source>
        <dbReference type="SAM" id="MobiDB-lite"/>
    </source>
</evidence>
<proteinExistence type="predicted"/>
<protein>
    <submittedName>
        <fullName evidence="2">Uncharacterized protein</fullName>
    </submittedName>
</protein>
<dbReference type="Proteomes" id="UP001196413">
    <property type="component" value="Unassembled WGS sequence"/>
</dbReference>
<feature type="compositionally biased region" description="Polar residues" evidence="1">
    <location>
        <begin position="80"/>
        <end position="93"/>
    </location>
</feature>
<dbReference type="EMBL" id="JAHQIW010006036">
    <property type="protein sequence ID" value="KAJ1367899.1"/>
    <property type="molecule type" value="Genomic_DNA"/>
</dbReference>
<reference evidence="2" key="1">
    <citation type="submission" date="2021-06" db="EMBL/GenBank/DDBJ databases">
        <title>Parelaphostrongylus tenuis whole genome reference sequence.</title>
        <authorList>
            <person name="Garwood T.J."/>
            <person name="Larsen P.A."/>
            <person name="Fountain-Jones N.M."/>
            <person name="Garbe J.R."/>
            <person name="Macchietto M.G."/>
            <person name="Kania S.A."/>
            <person name="Gerhold R.W."/>
            <person name="Richards J.E."/>
            <person name="Wolf T.M."/>
        </authorList>
    </citation>
    <scope>NUCLEOTIDE SEQUENCE</scope>
    <source>
        <strain evidence="2">MNPRO001-30</strain>
        <tissue evidence="2">Meninges</tissue>
    </source>
</reference>
<feature type="region of interest" description="Disordered" evidence="1">
    <location>
        <begin position="80"/>
        <end position="111"/>
    </location>
</feature>
<dbReference type="AlphaFoldDB" id="A0AAD5R1T0"/>
<evidence type="ECO:0000313" key="2">
    <source>
        <dbReference type="EMBL" id="KAJ1367899.1"/>
    </source>
</evidence>
<keyword evidence="3" id="KW-1185">Reference proteome</keyword>
<name>A0AAD5R1T0_PARTN</name>